<name>A0A4P8XL35_9BACL</name>
<dbReference type="PANTHER" id="PTHR33202">
    <property type="entry name" value="ZINC UPTAKE REGULATION PROTEIN"/>
    <property type="match status" value="1"/>
</dbReference>
<evidence type="ECO:0000313" key="12">
    <source>
        <dbReference type="Proteomes" id="UP000300879"/>
    </source>
</evidence>
<dbReference type="InterPro" id="IPR036390">
    <property type="entry name" value="WH_DNA-bd_sf"/>
</dbReference>
<dbReference type="Proteomes" id="UP000300879">
    <property type="component" value="Chromosome"/>
</dbReference>
<feature type="binding site" evidence="10">
    <location>
        <position position="129"/>
    </location>
    <ligand>
        <name>Fe cation</name>
        <dbReference type="ChEBI" id="CHEBI:24875"/>
    </ligand>
</feature>
<evidence type="ECO:0000256" key="5">
    <source>
        <dbReference type="ARBA" id="ARBA00022833"/>
    </source>
</evidence>
<organism evidence="11 12">
    <name type="scientific">Paenibacillus algicola</name>
    <dbReference type="NCBI Taxonomy" id="2565926"/>
    <lineage>
        <taxon>Bacteria</taxon>
        <taxon>Bacillati</taxon>
        <taxon>Bacillota</taxon>
        <taxon>Bacilli</taxon>
        <taxon>Bacillales</taxon>
        <taxon>Paenibacillaceae</taxon>
        <taxon>Paenibacillus</taxon>
    </lineage>
</organism>
<dbReference type="GO" id="GO:1900376">
    <property type="term" value="P:regulation of secondary metabolite biosynthetic process"/>
    <property type="evidence" value="ECO:0007669"/>
    <property type="project" value="TreeGrafter"/>
</dbReference>
<comment type="cofactor">
    <cofactor evidence="10">
        <name>Mn(2+)</name>
        <dbReference type="ChEBI" id="CHEBI:29035"/>
    </cofactor>
    <cofactor evidence="10">
        <name>Fe(2+)</name>
        <dbReference type="ChEBI" id="CHEBI:29033"/>
    </cofactor>
    <text evidence="10">Binds 1 Mn(2+) or Fe(2+) ion per subunit.</text>
</comment>
<dbReference type="Pfam" id="PF01475">
    <property type="entry name" value="FUR"/>
    <property type="match status" value="1"/>
</dbReference>
<dbReference type="EMBL" id="CP040396">
    <property type="protein sequence ID" value="QCT03005.1"/>
    <property type="molecule type" value="Genomic_DNA"/>
</dbReference>
<dbReference type="AlphaFoldDB" id="A0A4P8XL35"/>
<dbReference type="GO" id="GO:0005737">
    <property type="term" value="C:cytoplasm"/>
    <property type="evidence" value="ECO:0007669"/>
    <property type="project" value="UniProtKB-SubCell"/>
</dbReference>
<dbReference type="Gene3D" id="1.10.10.10">
    <property type="entry name" value="Winged helix-like DNA-binding domain superfamily/Winged helix DNA-binding domain"/>
    <property type="match status" value="1"/>
</dbReference>
<proteinExistence type="inferred from homology"/>
<dbReference type="GO" id="GO:0003700">
    <property type="term" value="F:DNA-binding transcription factor activity"/>
    <property type="evidence" value="ECO:0007669"/>
    <property type="project" value="InterPro"/>
</dbReference>
<reference evidence="11 12" key="1">
    <citation type="submission" date="2019-05" db="EMBL/GenBank/DDBJ databases">
        <authorList>
            <person name="Chen C."/>
        </authorList>
    </citation>
    <scope>NUCLEOTIDE SEQUENCE [LARGE SCALE GENOMIC DNA]</scope>
    <source>
        <strain evidence="11 12">HB172198</strain>
    </source>
</reference>
<dbReference type="GO" id="GO:0045892">
    <property type="term" value="P:negative regulation of DNA-templated transcription"/>
    <property type="evidence" value="ECO:0007669"/>
    <property type="project" value="TreeGrafter"/>
</dbReference>
<keyword evidence="8" id="KW-0804">Transcription</keyword>
<dbReference type="InterPro" id="IPR043135">
    <property type="entry name" value="Fur_C"/>
</dbReference>
<feature type="binding site" evidence="9">
    <location>
        <position position="140"/>
    </location>
    <ligand>
        <name>Zn(2+)</name>
        <dbReference type="ChEBI" id="CHEBI:29105"/>
    </ligand>
</feature>
<dbReference type="KEGG" id="palo:E6C60_2293"/>
<accession>A0A4P8XL35</accession>
<feature type="binding site" evidence="9">
    <location>
        <position position="100"/>
    </location>
    <ligand>
        <name>Zn(2+)</name>
        <dbReference type="ChEBI" id="CHEBI:29105"/>
    </ligand>
</feature>
<dbReference type="PANTHER" id="PTHR33202:SF1">
    <property type="entry name" value="FERRIC UPTAKE REGULATION PROTEIN"/>
    <property type="match status" value="1"/>
</dbReference>
<dbReference type="OrthoDB" id="8659436at2"/>
<dbReference type="InterPro" id="IPR002481">
    <property type="entry name" value="FUR"/>
</dbReference>
<comment type="subcellular location">
    <subcellularLocation>
        <location evidence="1">Cytoplasm</location>
    </subcellularLocation>
</comment>
<keyword evidence="12" id="KW-1185">Reference proteome</keyword>
<dbReference type="RefSeq" id="WP_138225945.1">
    <property type="nucleotide sequence ID" value="NZ_CP040396.1"/>
</dbReference>
<evidence type="ECO:0000256" key="9">
    <source>
        <dbReference type="PIRSR" id="PIRSR602481-1"/>
    </source>
</evidence>
<sequence>MEPADEMKEMLQLLSNNGYRITEQRQKLLAILMEEQGFLSPKDVYARMLVDFPGVSFDTVYRNLRILHQLGMVEPFNFMENGVKFKISYSKNQHHHHLVCLACDKIVPFDYCPLDRPIHFPEKMKVMYHRFEVYGLCEYCQ</sequence>
<gene>
    <name evidence="11" type="ORF">E6C60_2293</name>
</gene>
<evidence type="ECO:0000256" key="1">
    <source>
        <dbReference type="ARBA" id="ARBA00004496"/>
    </source>
</evidence>
<evidence type="ECO:0000256" key="7">
    <source>
        <dbReference type="ARBA" id="ARBA00023125"/>
    </source>
</evidence>
<evidence type="ECO:0000313" key="11">
    <source>
        <dbReference type="EMBL" id="QCT03005.1"/>
    </source>
</evidence>
<keyword evidence="4" id="KW-0678">Repressor</keyword>
<evidence type="ECO:0000256" key="4">
    <source>
        <dbReference type="ARBA" id="ARBA00022491"/>
    </source>
</evidence>
<feature type="binding site" evidence="10">
    <location>
        <position position="94"/>
    </location>
    <ligand>
        <name>Fe cation</name>
        <dbReference type="ChEBI" id="CHEBI:24875"/>
    </ligand>
</feature>
<keyword evidence="10" id="KW-0408">Iron</keyword>
<keyword evidence="9" id="KW-0479">Metal-binding</keyword>
<evidence type="ECO:0000256" key="3">
    <source>
        <dbReference type="ARBA" id="ARBA00022490"/>
    </source>
</evidence>
<comment type="cofactor">
    <cofactor evidence="9">
        <name>Zn(2+)</name>
        <dbReference type="ChEBI" id="CHEBI:29105"/>
    </cofactor>
    <text evidence="9">Binds 1 zinc ion per subunit.</text>
</comment>
<dbReference type="InterPro" id="IPR036388">
    <property type="entry name" value="WH-like_DNA-bd_sf"/>
</dbReference>
<evidence type="ECO:0000256" key="8">
    <source>
        <dbReference type="ARBA" id="ARBA00023163"/>
    </source>
</evidence>
<keyword evidence="7" id="KW-0238">DNA-binding</keyword>
<protein>
    <submittedName>
        <fullName evidence="11">Ferric uptake regulator, Fur family</fullName>
    </submittedName>
</protein>
<keyword evidence="3" id="KW-0963">Cytoplasm</keyword>
<comment type="similarity">
    <text evidence="2">Belongs to the Fur family.</text>
</comment>
<dbReference type="GO" id="GO:0000976">
    <property type="term" value="F:transcription cis-regulatory region binding"/>
    <property type="evidence" value="ECO:0007669"/>
    <property type="project" value="TreeGrafter"/>
</dbReference>
<evidence type="ECO:0000256" key="10">
    <source>
        <dbReference type="PIRSR" id="PIRSR602481-2"/>
    </source>
</evidence>
<evidence type="ECO:0000256" key="6">
    <source>
        <dbReference type="ARBA" id="ARBA00023015"/>
    </source>
</evidence>
<feature type="binding site" evidence="9">
    <location>
        <position position="103"/>
    </location>
    <ligand>
        <name>Zn(2+)</name>
        <dbReference type="ChEBI" id="CHEBI:29105"/>
    </ligand>
</feature>
<dbReference type="Gene3D" id="3.30.1490.190">
    <property type="match status" value="1"/>
</dbReference>
<evidence type="ECO:0000256" key="2">
    <source>
        <dbReference type="ARBA" id="ARBA00007957"/>
    </source>
</evidence>
<dbReference type="CDD" id="cd07153">
    <property type="entry name" value="Fur_like"/>
    <property type="match status" value="1"/>
</dbReference>
<keyword evidence="6" id="KW-0805">Transcription regulation</keyword>
<dbReference type="SUPFAM" id="SSF46785">
    <property type="entry name" value="Winged helix' DNA-binding domain"/>
    <property type="match status" value="1"/>
</dbReference>
<keyword evidence="5 9" id="KW-0862">Zinc</keyword>
<feature type="binding site" evidence="9">
    <location>
        <position position="137"/>
    </location>
    <ligand>
        <name>Zn(2+)</name>
        <dbReference type="ChEBI" id="CHEBI:29105"/>
    </ligand>
</feature>
<dbReference type="GO" id="GO:0008270">
    <property type="term" value="F:zinc ion binding"/>
    <property type="evidence" value="ECO:0007669"/>
    <property type="project" value="TreeGrafter"/>
</dbReference>